<evidence type="ECO:0000313" key="2">
    <source>
        <dbReference type="Proteomes" id="UP000236723"/>
    </source>
</evidence>
<dbReference type="AlphaFoldDB" id="A0A1H5ZZU8"/>
<gene>
    <name evidence="1" type="ORF">SAMN04489712_10589</name>
</gene>
<dbReference type="Proteomes" id="UP000236723">
    <property type="component" value="Unassembled WGS sequence"/>
</dbReference>
<dbReference type="InterPro" id="IPR021456">
    <property type="entry name" value="DUF3107"/>
</dbReference>
<evidence type="ECO:0000313" key="1">
    <source>
        <dbReference type="EMBL" id="SEG41622.1"/>
    </source>
</evidence>
<sequence length="76" mass="8219">MVQVRIGVQYVPKELVVETSLSADEVERALTDALAAEHGVLVLRDQRGGRVAIPAARVGYLEIGEEENRTVGFGTL</sequence>
<dbReference type="OrthoDB" id="3268468at2"/>
<name>A0A1H5ZZU8_9ACTN</name>
<organism evidence="1 2">
    <name type="scientific">Thermomonospora echinospora</name>
    <dbReference type="NCBI Taxonomy" id="1992"/>
    <lineage>
        <taxon>Bacteria</taxon>
        <taxon>Bacillati</taxon>
        <taxon>Actinomycetota</taxon>
        <taxon>Actinomycetes</taxon>
        <taxon>Streptosporangiales</taxon>
        <taxon>Thermomonosporaceae</taxon>
        <taxon>Thermomonospora</taxon>
    </lineage>
</organism>
<proteinExistence type="predicted"/>
<dbReference type="EMBL" id="FNVO01000005">
    <property type="protein sequence ID" value="SEG41622.1"/>
    <property type="molecule type" value="Genomic_DNA"/>
</dbReference>
<protein>
    <recommendedName>
        <fullName evidence="3">ATP-binding protein</fullName>
    </recommendedName>
</protein>
<accession>A0A1H5ZZU8</accession>
<keyword evidence="2" id="KW-1185">Reference proteome</keyword>
<reference evidence="2" key="1">
    <citation type="submission" date="2016-10" db="EMBL/GenBank/DDBJ databases">
        <authorList>
            <person name="Varghese N."/>
            <person name="Submissions S."/>
        </authorList>
    </citation>
    <scope>NUCLEOTIDE SEQUENCE [LARGE SCALE GENOMIC DNA]</scope>
    <source>
        <strain evidence="2">DSM 43163</strain>
    </source>
</reference>
<dbReference type="RefSeq" id="WP_103938093.1">
    <property type="nucleotide sequence ID" value="NZ_FNVO01000005.1"/>
</dbReference>
<dbReference type="Pfam" id="PF11305">
    <property type="entry name" value="DUF3107"/>
    <property type="match status" value="1"/>
</dbReference>
<evidence type="ECO:0008006" key="3">
    <source>
        <dbReference type="Google" id="ProtNLM"/>
    </source>
</evidence>